<dbReference type="GeneID" id="40306471"/>
<dbReference type="InterPro" id="IPR025659">
    <property type="entry name" value="Tubby-like_C"/>
</dbReference>
<dbReference type="InterPro" id="IPR000007">
    <property type="entry name" value="Tubby_C"/>
</dbReference>
<organism evidence="4 5">
    <name type="scientific">Besnoitia besnoiti</name>
    <name type="common">Apicomplexan protozoan</name>
    <dbReference type="NCBI Taxonomy" id="94643"/>
    <lineage>
        <taxon>Eukaryota</taxon>
        <taxon>Sar</taxon>
        <taxon>Alveolata</taxon>
        <taxon>Apicomplexa</taxon>
        <taxon>Conoidasida</taxon>
        <taxon>Coccidia</taxon>
        <taxon>Eucoccidiorida</taxon>
        <taxon>Eimeriorina</taxon>
        <taxon>Sarcocystidae</taxon>
        <taxon>Besnoitia</taxon>
    </lineage>
</organism>
<feature type="domain" description="Tubby C-terminal" evidence="3">
    <location>
        <begin position="964"/>
        <end position="1076"/>
    </location>
</feature>
<proteinExistence type="inferred from homology"/>
<dbReference type="EMBL" id="NWUJ01000010">
    <property type="protein sequence ID" value="PFH32797.1"/>
    <property type="molecule type" value="Genomic_DNA"/>
</dbReference>
<feature type="compositionally biased region" description="Acidic residues" evidence="2">
    <location>
        <begin position="1"/>
        <end position="12"/>
    </location>
</feature>
<feature type="region of interest" description="Disordered" evidence="2">
    <location>
        <begin position="487"/>
        <end position="528"/>
    </location>
</feature>
<feature type="compositionally biased region" description="Polar residues" evidence="2">
    <location>
        <begin position="910"/>
        <end position="925"/>
    </location>
</feature>
<evidence type="ECO:0000313" key="4">
    <source>
        <dbReference type="EMBL" id="PFH32797.1"/>
    </source>
</evidence>
<dbReference type="Gene3D" id="3.20.90.10">
    <property type="entry name" value="Tubby Protein, Chain A"/>
    <property type="match status" value="1"/>
</dbReference>
<keyword evidence="5" id="KW-1185">Reference proteome</keyword>
<dbReference type="OrthoDB" id="8775810at2759"/>
<feature type="region of interest" description="Disordered" evidence="2">
    <location>
        <begin position="1018"/>
        <end position="1037"/>
    </location>
</feature>
<protein>
    <recommendedName>
        <fullName evidence="3">Tubby C-terminal domain-containing protein</fullName>
    </recommendedName>
</protein>
<accession>A0A2A9MAZ3</accession>
<feature type="region of interest" description="Disordered" evidence="2">
    <location>
        <begin position="208"/>
        <end position="237"/>
    </location>
</feature>
<feature type="region of interest" description="Disordered" evidence="2">
    <location>
        <begin position="1"/>
        <end position="81"/>
    </location>
</feature>
<feature type="region of interest" description="Disordered" evidence="2">
    <location>
        <begin position="290"/>
        <end position="309"/>
    </location>
</feature>
<evidence type="ECO:0000256" key="1">
    <source>
        <dbReference type="ARBA" id="ARBA00007129"/>
    </source>
</evidence>
<sequence>MSEFSCLDDEADPAAAAAPEERADEEDRENDAKLLLTITQTKYRCRHSEAPDVTSPAPADSPTRAASQSAQASQGGPASSSLWKTMCESASRQASANKEAVPSIPLQPHVVSIAGRVSGDVLDGFPLFSSGRLDKGFPYAFNGASGHPAESVPQLGGPQQRLGRCVRQSLFVFDHEDHVTAEALWRVIEFCSQQRAATLKAAAASLAAGRRPLPDSPHAQSEAHPASPLPAVGDRDGVSAQIPWSQEAAWPSRGPFAGAEEYAHRAGSRGDGFQRRGYEVAADVSRAPWQAPLNSLSGGSPRPVGSSDFEGWMSAESSLSRRSPLSQPSVYDAAWAPPPCGLPVSVEAPRAAPLSADDLARISAAAAALAAPLPAEQVLETYASCLLLAQPLSKVAQQQASQGGAREGGERARAAAGLACSGLSAEAACAALRALKEATGERVLRKLDEALLPACCCVAYRYDDPVLMTSCYWLLKQILLERGLPPEWREPPARPDAQPMGGVGDSGSTLHVDRSSPDSAAAPATHEQNGAALAAPGSTVDLSWLPPSVFQKCAGKKLCYSVARAVLTHLSYTVPLHSFWSVVADEAFIKSKFLEEPKGYLHCQFRRVRSVTASTYPHAYLLLVDTAFCRQLGLSERVVCHQESQKQVLLLSGRRQSEHSPVDFFVPFPALVGAAEPFLREDLEASARGSPVKGRGAAANPVALAASQKLLAVVSAARVHGEDYLGTLQGSFWGTKFSVTDWGLPQPYNHQLGASAVAQAEKHVYARLFRVYAGGRESAPAANGALHAARGDPTQSPLRCPDAFRRSASHASGASSERHRRPWESRDPAADRPQATGGSAKLKPVKYWELPYEETACGAQLDAEVASRKHPAQPKQMHWAKDCVFFASCQRSPTGVEAAEGEVVEVVSAQGNPAASREASATHTRNGGDKDTRVDGAEPISLLPHSQEKELCSIQFERNLRGDMPRQMKVRLNRQDGAYTLETVKAKWDESLQAYSLPFFGRAKVASAKNLQLIPCSGTRKRSSGMRHAGGQDGYSDDEEQSSIYLMMGKVSKDVFALDFRGPVRLFEAFAVAAAAMAKKRAVT</sequence>
<feature type="region of interest" description="Disordered" evidence="2">
    <location>
        <begin position="786"/>
        <end position="840"/>
    </location>
</feature>
<dbReference type="Proteomes" id="UP000224006">
    <property type="component" value="Chromosome IX"/>
</dbReference>
<dbReference type="AlphaFoldDB" id="A0A2A9MAZ3"/>
<evidence type="ECO:0000256" key="2">
    <source>
        <dbReference type="SAM" id="MobiDB-lite"/>
    </source>
</evidence>
<dbReference type="STRING" id="94643.A0A2A9MAZ3"/>
<comment type="caution">
    <text evidence="4">The sequence shown here is derived from an EMBL/GenBank/DDBJ whole genome shotgun (WGS) entry which is preliminary data.</text>
</comment>
<name>A0A2A9MAZ3_BESBE</name>
<comment type="similarity">
    <text evidence="1">Belongs to the TUB family.</text>
</comment>
<gene>
    <name evidence="4" type="ORF">BESB_014090</name>
</gene>
<reference evidence="4 5" key="1">
    <citation type="submission" date="2017-09" db="EMBL/GenBank/DDBJ databases">
        <title>Genome sequencing of Besnoitia besnoiti strain Bb-Ger1.</title>
        <authorList>
            <person name="Schares G."/>
            <person name="Venepally P."/>
            <person name="Lorenzi H.A."/>
        </authorList>
    </citation>
    <scope>NUCLEOTIDE SEQUENCE [LARGE SCALE GENOMIC DNA]</scope>
    <source>
        <strain evidence="4 5">Bb-Ger1</strain>
    </source>
</reference>
<dbReference type="Pfam" id="PF01167">
    <property type="entry name" value="Tub"/>
    <property type="match status" value="1"/>
</dbReference>
<feature type="compositionally biased region" description="Low complexity" evidence="2">
    <location>
        <begin position="65"/>
        <end position="81"/>
    </location>
</feature>
<dbReference type="VEuPathDB" id="ToxoDB:BESB_014090"/>
<dbReference type="PANTHER" id="PTHR16517:SF7">
    <property type="entry name" value="PROTEIN KING TUBBY"/>
    <property type="match status" value="1"/>
</dbReference>
<dbReference type="SUPFAM" id="SSF54518">
    <property type="entry name" value="Tubby C-terminal domain-like"/>
    <property type="match status" value="1"/>
</dbReference>
<evidence type="ECO:0000313" key="5">
    <source>
        <dbReference type="Proteomes" id="UP000224006"/>
    </source>
</evidence>
<dbReference type="RefSeq" id="XP_029216806.1">
    <property type="nucleotide sequence ID" value="XM_029360139.1"/>
</dbReference>
<dbReference type="PANTHER" id="PTHR16517">
    <property type="entry name" value="TUBBY-RELATED"/>
    <property type="match status" value="1"/>
</dbReference>
<dbReference type="KEGG" id="bbes:BESB_014090"/>
<evidence type="ECO:0000259" key="3">
    <source>
        <dbReference type="Pfam" id="PF01167"/>
    </source>
</evidence>
<feature type="region of interest" description="Disordered" evidence="2">
    <location>
        <begin position="910"/>
        <end position="934"/>
    </location>
</feature>